<feature type="transmembrane region" description="Helical" evidence="1">
    <location>
        <begin position="77"/>
        <end position="101"/>
    </location>
</feature>
<proteinExistence type="predicted"/>
<comment type="caution">
    <text evidence="2">The sequence shown here is derived from an EMBL/GenBank/DDBJ whole genome shotgun (WGS) entry which is preliminary data.</text>
</comment>
<name>A0A9X1MRZ0_9BACT</name>
<sequence>MKCTSCGADSPAEARFCHYCGGQFELPMPQRQSRAEIFARIKASPQFLEGQTPERIAKVPKPSTASKTLFNVFSYLLVGKIAMAIVVPIGFVLLFGFIMFAGSSLSPSSALPIGLLLVGGLILFMLFVSMTLGIVVRSFGNHVFSAIFKKQEELEKAPVEVQPAIAIAKRTHVWGESARTQYFVTFELEDGQRKEYALWYDTMYGRIAEQDAGVLFSRADYAADFDLVTV</sequence>
<keyword evidence="1" id="KW-0812">Transmembrane</keyword>
<dbReference type="AlphaFoldDB" id="A0A9X1MRZ0"/>
<organism evidence="2 3">
    <name type="scientific">Blastopirellula sediminis</name>
    <dbReference type="NCBI Taxonomy" id="2894196"/>
    <lineage>
        <taxon>Bacteria</taxon>
        <taxon>Pseudomonadati</taxon>
        <taxon>Planctomycetota</taxon>
        <taxon>Planctomycetia</taxon>
        <taxon>Pirellulales</taxon>
        <taxon>Pirellulaceae</taxon>
        <taxon>Blastopirellula</taxon>
    </lineage>
</organism>
<reference evidence="2" key="1">
    <citation type="submission" date="2021-11" db="EMBL/GenBank/DDBJ databases">
        <title>Genome sequence.</title>
        <authorList>
            <person name="Sun Q."/>
        </authorList>
    </citation>
    <scope>NUCLEOTIDE SEQUENCE</scope>
    <source>
        <strain evidence="2">JC732</strain>
    </source>
</reference>
<keyword evidence="1" id="KW-0472">Membrane</keyword>
<evidence type="ECO:0000313" key="3">
    <source>
        <dbReference type="Proteomes" id="UP001139103"/>
    </source>
</evidence>
<feature type="transmembrane region" description="Helical" evidence="1">
    <location>
        <begin position="113"/>
        <end position="136"/>
    </location>
</feature>
<dbReference type="Gene3D" id="2.40.50.660">
    <property type="match status" value="1"/>
</dbReference>
<dbReference type="RefSeq" id="WP_230222516.1">
    <property type="nucleotide sequence ID" value="NZ_JAJKFT010000010.1"/>
</dbReference>
<keyword evidence="3" id="KW-1185">Reference proteome</keyword>
<dbReference type="EMBL" id="JAJKFT010000010">
    <property type="protein sequence ID" value="MCC9630952.1"/>
    <property type="molecule type" value="Genomic_DNA"/>
</dbReference>
<evidence type="ECO:0000313" key="2">
    <source>
        <dbReference type="EMBL" id="MCC9630952.1"/>
    </source>
</evidence>
<evidence type="ECO:0000256" key="1">
    <source>
        <dbReference type="SAM" id="Phobius"/>
    </source>
</evidence>
<dbReference type="Proteomes" id="UP001139103">
    <property type="component" value="Unassembled WGS sequence"/>
</dbReference>
<keyword evidence="1" id="KW-1133">Transmembrane helix</keyword>
<protein>
    <submittedName>
        <fullName evidence="2">DUF2500 family protein</fullName>
    </submittedName>
</protein>
<gene>
    <name evidence="2" type="ORF">LOC68_21390</name>
</gene>
<accession>A0A9X1MRZ0</accession>